<dbReference type="GO" id="GO:0017004">
    <property type="term" value="P:cytochrome complex assembly"/>
    <property type="evidence" value="ECO:0007669"/>
    <property type="project" value="UniProtKB-KW"/>
</dbReference>
<keyword evidence="9" id="KW-0813">Transport</keyword>
<evidence type="ECO:0000256" key="4">
    <source>
        <dbReference type="ARBA" id="ARBA00016463"/>
    </source>
</evidence>
<keyword evidence="5 9" id="KW-0812">Transmembrane</keyword>
<dbReference type="AlphaFoldDB" id="A0A388SC26"/>
<evidence type="ECO:0000256" key="6">
    <source>
        <dbReference type="ARBA" id="ARBA00022748"/>
    </source>
</evidence>
<keyword evidence="6 9" id="KW-0201">Cytochrome c-type biogenesis</keyword>
<feature type="transmembrane region" description="Helical" evidence="9">
    <location>
        <begin position="21"/>
        <end position="42"/>
    </location>
</feature>
<reference evidence="11 12" key="1">
    <citation type="journal article" date="2018" name="Int. J. Syst. Evol. Microbiol.">
        <title>Mesosutterella multiformis gen. nov., sp. nov., a member of the family Sutterellaceae and Sutterella megalosphaeroides sp. nov., isolated from human faeces.</title>
        <authorList>
            <person name="Sakamoto M."/>
            <person name="Ikeyama N."/>
            <person name="Kunihiro T."/>
            <person name="Iino T."/>
            <person name="Yuki M."/>
            <person name="Ohkuma M."/>
        </authorList>
    </citation>
    <scope>NUCLEOTIDE SEQUENCE [LARGE SCALE GENOMIC DNA]</scope>
    <source>
        <strain evidence="11 12">4NBBH2</strain>
    </source>
</reference>
<feature type="domain" description="Cytochrome c assembly protein" evidence="10">
    <location>
        <begin position="25"/>
        <end position="182"/>
    </location>
</feature>
<dbReference type="GO" id="GO:0005886">
    <property type="term" value="C:plasma membrane"/>
    <property type="evidence" value="ECO:0007669"/>
    <property type="project" value="UniProtKB-SubCell"/>
</dbReference>
<evidence type="ECO:0000313" key="12">
    <source>
        <dbReference type="Proteomes" id="UP000266091"/>
    </source>
</evidence>
<dbReference type="OrthoDB" id="9778550at2"/>
<keyword evidence="9" id="KW-0997">Cell inner membrane</keyword>
<comment type="function">
    <text evidence="1 9">Required for the export of heme to the periplasm for the biogenesis of c-type cytochromes.</text>
</comment>
<dbReference type="Pfam" id="PF01578">
    <property type="entry name" value="Cytochrom_C_asm"/>
    <property type="match status" value="1"/>
</dbReference>
<evidence type="ECO:0000256" key="7">
    <source>
        <dbReference type="ARBA" id="ARBA00022989"/>
    </source>
</evidence>
<dbReference type="InterPro" id="IPR045062">
    <property type="entry name" value="Cyt_c_biogenesis_CcsA/CcmC"/>
</dbReference>
<dbReference type="PANTHER" id="PTHR30071:SF1">
    <property type="entry name" value="CYTOCHROME B_B6 PROTEIN-RELATED"/>
    <property type="match status" value="1"/>
</dbReference>
<dbReference type="PRINTS" id="PR01386">
    <property type="entry name" value="CCMCBIOGNSIS"/>
</dbReference>
<feature type="transmembrane region" description="Helical" evidence="9">
    <location>
        <begin position="198"/>
        <end position="218"/>
    </location>
</feature>
<dbReference type="RefSeq" id="WP_116270085.1">
    <property type="nucleotide sequence ID" value="NZ_BGZJ01000001.1"/>
</dbReference>
<comment type="subcellular location">
    <subcellularLocation>
        <location evidence="9">Cell inner membrane</location>
    </subcellularLocation>
    <subcellularLocation>
        <location evidence="2">Membrane</location>
        <topology evidence="2">Multi-pass membrane protein</topology>
    </subcellularLocation>
</comment>
<dbReference type="InterPro" id="IPR002541">
    <property type="entry name" value="Cyt_c_assembly"/>
</dbReference>
<feature type="transmembrane region" description="Helical" evidence="9">
    <location>
        <begin position="125"/>
        <end position="143"/>
    </location>
</feature>
<sequence>MSFPNFSDPQRFYETSRPIVIGCYIVAFVLAVIGIYMGFFVTPIDYRQGNSYRIIFIHIPCAWMSLFTYLMMAFYTIWALITKSKMAPVFAVAMAPTGAIMGFIALFTGSMWGRPTWGTYWVWDARLTSMLILFFLYLGYIALHTAFDDWRKADRAAAVIAIVGALNVPIIYFSVRWWNTLHQGASITTHGTSMETTMFYTVLTMVAAMWIYCTGAIVRRARTVVLERYRREPWARAAAAKEA</sequence>
<comment type="caution">
    <text evidence="11">The sequence shown here is derived from an EMBL/GenBank/DDBJ whole genome shotgun (WGS) entry which is preliminary data.</text>
</comment>
<dbReference type="NCBIfam" id="TIGR01191">
    <property type="entry name" value="ccmC"/>
    <property type="match status" value="1"/>
</dbReference>
<evidence type="ECO:0000256" key="9">
    <source>
        <dbReference type="RuleBase" id="RU364092"/>
    </source>
</evidence>
<evidence type="ECO:0000256" key="3">
    <source>
        <dbReference type="ARBA" id="ARBA00005840"/>
    </source>
</evidence>
<name>A0A388SC26_9BURK</name>
<organism evidence="11 12">
    <name type="scientific">Mesosutterella multiformis</name>
    <dbReference type="NCBI Taxonomy" id="2259133"/>
    <lineage>
        <taxon>Bacteria</taxon>
        <taxon>Pseudomonadati</taxon>
        <taxon>Pseudomonadota</taxon>
        <taxon>Betaproteobacteria</taxon>
        <taxon>Burkholderiales</taxon>
        <taxon>Sutterellaceae</taxon>
        <taxon>Mesosutterella</taxon>
    </lineage>
</organism>
<comment type="similarity">
    <text evidence="3 9">Belongs to the CcmC/CycZ/HelC family.</text>
</comment>
<evidence type="ECO:0000256" key="8">
    <source>
        <dbReference type="ARBA" id="ARBA00023136"/>
    </source>
</evidence>
<keyword evidence="12" id="KW-1185">Reference proteome</keyword>
<feature type="transmembrane region" description="Helical" evidence="9">
    <location>
        <begin position="155"/>
        <end position="178"/>
    </location>
</feature>
<evidence type="ECO:0000259" key="10">
    <source>
        <dbReference type="Pfam" id="PF01578"/>
    </source>
</evidence>
<accession>A0A401LGZ0</accession>
<keyword evidence="8 9" id="KW-0472">Membrane</keyword>
<evidence type="ECO:0000256" key="1">
    <source>
        <dbReference type="ARBA" id="ARBA00002442"/>
    </source>
</evidence>
<keyword evidence="7 9" id="KW-1133">Transmembrane helix</keyword>
<dbReference type="GO" id="GO:0020037">
    <property type="term" value="F:heme binding"/>
    <property type="evidence" value="ECO:0007669"/>
    <property type="project" value="InterPro"/>
</dbReference>
<protein>
    <recommendedName>
        <fullName evidence="4 9">Heme exporter protein C</fullName>
    </recommendedName>
    <alternativeName>
        <fullName evidence="9">Cytochrome c-type biogenesis protein</fullName>
    </alternativeName>
</protein>
<gene>
    <name evidence="9 11" type="primary">ccmC</name>
    <name evidence="11" type="ORF">MESMUL_11300</name>
</gene>
<feature type="transmembrane region" description="Helical" evidence="9">
    <location>
        <begin position="89"/>
        <end position="113"/>
    </location>
</feature>
<dbReference type="GO" id="GO:0015232">
    <property type="term" value="F:heme transmembrane transporter activity"/>
    <property type="evidence" value="ECO:0007669"/>
    <property type="project" value="InterPro"/>
</dbReference>
<evidence type="ECO:0000256" key="5">
    <source>
        <dbReference type="ARBA" id="ARBA00022692"/>
    </source>
</evidence>
<keyword evidence="9" id="KW-1003">Cell membrane</keyword>
<evidence type="ECO:0000313" key="11">
    <source>
        <dbReference type="EMBL" id="GBO93776.1"/>
    </source>
</evidence>
<dbReference type="PANTHER" id="PTHR30071">
    <property type="entry name" value="HEME EXPORTER PROTEIN C"/>
    <property type="match status" value="1"/>
</dbReference>
<evidence type="ECO:0000256" key="2">
    <source>
        <dbReference type="ARBA" id="ARBA00004141"/>
    </source>
</evidence>
<dbReference type="InterPro" id="IPR003557">
    <property type="entry name" value="Cyt_c_biogenesis_CcmC"/>
</dbReference>
<dbReference type="EMBL" id="BGZJ01000001">
    <property type="protein sequence ID" value="GBO93776.1"/>
    <property type="molecule type" value="Genomic_DNA"/>
</dbReference>
<accession>A0A388SC26</accession>
<dbReference type="Proteomes" id="UP000266091">
    <property type="component" value="Unassembled WGS sequence"/>
</dbReference>
<feature type="transmembrane region" description="Helical" evidence="9">
    <location>
        <begin position="54"/>
        <end position="77"/>
    </location>
</feature>
<proteinExistence type="inferred from homology"/>